<feature type="region of interest" description="Disordered" evidence="1">
    <location>
        <begin position="53"/>
        <end position="80"/>
    </location>
</feature>
<feature type="compositionally biased region" description="Polar residues" evidence="1">
    <location>
        <begin position="252"/>
        <end position="271"/>
    </location>
</feature>
<feature type="region of interest" description="Disordered" evidence="1">
    <location>
        <begin position="1"/>
        <end position="33"/>
    </location>
</feature>
<feature type="region of interest" description="Disordered" evidence="1">
    <location>
        <begin position="330"/>
        <end position="363"/>
    </location>
</feature>
<evidence type="ECO:0000256" key="1">
    <source>
        <dbReference type="SAM" id="MobiDB-lite"/>
    </source>
</evidence>
<dbReference type="Proteomes" id="UP000323597">
    <property type="component" value="Chromosome D06"/>
</dbReference>
<feature type="compositionally biased region" description="Acidic residues" evidence="1">
    <location>
        <begin position="132"/>
        <end position="141"/>
    </location>
</feature>
<dbReference type="AlphaFoldDB" id="A0A5D2UF05"/>
<dbReference type="PANTHER" id="PTHR31923:SF9">
    <property type="entry name" value="BSD DOMAIN-CONTAINING PROTEIN"/>
    <property type="match status" value="1"/>
</dbReference>
<gene>
    <name evidence="2" type="ORF">E1A91_D06G061300v1</name>
</gene>
<feature type="compositionally biased region" description="Polar residues" evidence="1">
    <location>
        <begin position="7"/>
        <end position="28"/>
    </location>
</feature>
<evidence type="ECO:0000313" key="2">
    <source>
        <dbReference type="EMBL" id="TYI76221.1"/>
    </source>
</evidence>
<reference evidence="2 3" key="1">
    <citation type="submission" date="2019-07" db="EMBL/GenBank/DDBJ databases">
        <title>WGS assembly of Gossypium mustelinum.</title>
        <authorList>
            <person name="Chen Z.J."/>
            <person name="Sreedasyam A."/>
            <person name="Ando A."/>
            <person name="Song Q."/>
            <person name="De L."/>
            <person name="Hulse-Kemp A."/>
            <person name="Ding M."/>
            <person name="Ye W."/>
            <person name="Kirkbride R."/>
            <person name="Jenkins J."/>
            <person name="Plott C."/>
            <person name="Lovell J."/>
            <person name="Lin Y.-M."/>
            <person name="Vaughn R."/>
            <person name="Liu B."/>
            <person name="Li W."/>
            <person name="Simpson S."/>
            <person name="Scheffler B."/>
            <person name="Saski C."/>
            <person name="Grover C."/>
            <person name="Hu G."/>
            <person name="Conover J."/>
            <person name="Carlson J."/>
            <person name="Shu S."/>
            <person name="Boston L."/>
            <person name="Williams M."/>
            <person name="Peterson D."/>
            <person name="Mcgee K."/>
            <person name="Jones D."/>
            <person name="Wendel J."/>
            <person name="Stelly D."/>
            <person name="Grimwood J."/>
            <person name="Schmutz J."/>
        </authorList>
    </citation>
    <scope>NUCLEOTIDE SEQUENCE [LARGE SCALE GENOMIC DNA]</scope>
    <source>
        <strain evidence="2">1408120.09</strain>
    </source>
</reference>
<name>A0A5D2UF05_GOSMU</name>
<keyword evidence="3" id="KW-1185">Reference proteome</keyword>
<feature type="compositionally biased region" description="Acidic residues" evidence="1">
    <location>
        <begin position="330"/>
        <end position="341"/>
    </location>
</feature>
<dbReference type="EMBL" id="CM017654">
    <property type="protein sequence ID" value="TYI76221.1"/>
    <property type="molecule type" value="Genomic_DNA"/>
</dbReference>
<feature type="region of interest" description="Disordered" evidence="1">
    <location>
        <begin position="252"/>
        <end position="278"/>
    </location>
</feature>
<feature type="region of interest" description="Disordered" evidence="1">
    <location>
        <begin position="121"/>
        <end position="141"/>
    </location>
</feature>
<accession>A0A5D2UF05</accession>
<dbReference type="SUPFAM" id="SSF140383">
    <property type="entry name" value="BSD domain-like"/>
    <property type="match status" value="1"/>
</dbReference>
<dbReference type="PANTHER" id="PTHR31923">
    <property type="entry name" value="BSD DOMAIN-CONTAINING PROTEIN"/>
    <property type="match status" value="1"/>
</dbReference>
<evidence type="ECO:0008006" key="4">
    <source>
        <dbReference type="Google" id="ProtNLM"/>
    </source>
</evidence>
<proteinExistence type="predicted"/>
<evidence type="ECO:0000313" key="3">
    <source>
        <dbReference type="Proteomes" id="UP000323597"/>
    </source>
</evidence>
<organism evidence="2 3">
    <name type="scientific">Gossypium mustelinum</name>
    <name type="common">Cotton</name>
    <name type="synonym">Gossypium caicoense</name>
    <dbReference type="NCBI Taxonomy" id="34275"/>
    <lineage>
        <taxon>Eukaryota</taxon>
        <taxon>Viridiplantae</taxon>
        <taxon>Streptophyta</taxon>
        <taxon>Embryophyta</taxon>
        <taxon>Tracheophyta</taxon>
        <taxon>Spermatophyta</taxon>
        <taxon>Magnoliopsida</taxon>
        <taxon>eudicotyledons</taxon>
        <taxon>Gunneridae</taxon>
        <taxon>Pentapetalae</taxon>
        <taxon>rosids</taxon>
        <taxon>malvids</taxon>
        <taxon>Malvales</taxon>
        <taxon>Malvaceae</taxon>
        <taxon>Malvoideae</taxon>
        <taxon>Gossypium</taxon>
    </lineage>
</organism>
<sequence>MSWLLKSLQSEVPRSPTSSPDHSPTNLNGGVKDDLSLIGETIGRQLRGVAAFLAPPPSQPSVTASEGGLEQEQVQEPQSDKLLGIRNDLAEIGGSFKSGLSLLSSNRAVTEISRFASSLLQFPDQDDHGGHDEDDDDEDYDDGVPGITDEVIKFVEEISNRPELWTDFPLSLHNDFKMSEDQIEHAENVEHLVPSFEALRVGLQHNLGDERFWMIYFILLLPRLNEHDFEVLSSPEVIETRDALLQKLQKNKNVQVENSSPDASQQSGNFSETKRETFVSEEKVSEIVNAAEGLEITSSEDNTEQWLEEAEFSSGSSLSIKKNLEHEEDVSFSDLEDDDTDTSNRASVRKSTQHDKALSSSGSNDWVQLNKRLETRGALQKAGQTSCRDKDSEVEESNDWLTDDDFVDVKVSPKLLGSLEYSEFSRDWIFPCTKFLDTNF</sequence>
<protein>
    <recommendedName>
        <fullName evidence="4">BSD domain-containing protein</fullName>
    </recommendedName>
</protein>
<dbReference type="InterPro" id="IPR035925">
    <property type="entry name" value="BSD_dom_sf"/>
</dbReference>